<gene>
    <name evidence="4" type="ORF">Tco_1070041</name>
</gene>
<feature type="region of interest" description="Disordered" evidence="2">
    <location>
        <begin position="581"/>
        <end position="605"/>
    </location>
</feature>
<feature type="region of interest" description="Disordered" evidence="2">
    <location>
        <begin position="1145"/>
        <end position="1175"/>
    </location>
</feature>
<evidence type="ECO:0000256" key="2">
    <source>
        <dbReference type="SAM" id="MobiDB-lite"/>
    </source>
</evidence>
<keyword evidence="1" id="KW-0175">Coiled coil</keyword>
<feature type="compositionally biased region" description="Pro residues" evidence="2">
    <location>
        <begin position="1155"/>
        <end position="1165"/>
    </location>
</feature>
<feature type="region of interest" description="Disordered" evidence="2">
    <location>
        <begin position="832"/>
        <end position="854"/>
    </location>
</feature>
<organism evidence="4 5">
    <name type="scientific">Tanacetum coccineum</name>
    <dbReference type="NCBI Taxonomy" id="301880"/>
    <lineage>
        <taxon>Eukaryota</taxon>
        <taxon>Viridiplantae</taxon>
        <taxon>Streptophyta</taxon>
        <taxon>Embryophyta</taxon>
        <taxon>Tracheophyta</taxon>
        <taxon>Spermatophyta</taxon>
        <taxon>Magnoliopsida</taxon>
        <taxon>eudicotyledons</taxon>
        <taxon>Gunneridae</taxon>
        <taxon>Pentapetalae</taxon>
        <taxon>asterids</taxon>
        <taxon>campanulids</taxon>
        <taxon>Asterales</taxon>
        <taxon>Asteraceae</taxon>
        <taxon>Asteroideae</taxon>
        <taxon>Anthemideae</taxon>
        <taxon>Anthemidinae</taxon>
        <taxon>Tanacetum</taxon>
    </lineage>
</organism>
<evidence type="ECO:0000313" key="5">
    <source>
        <dbReference type="Proteomes" id="UP001151760"/>
    </source>
</evidence>
<name>A0ABQ5HLD6_9ASTR</name>
<dbReference type="Pfam" id="PF22936">
    <property type="entry name" value="Pol_BBD"/>
    <property type="match status" value="1"/>
</dbReference>
<protein>
    <recommendedName>
        <fullName evidence="3">Retrovirus-related Pol polyprotein from transposon TNT 1-94-like beta-barrel domain-containing protein</fullName>
    </recommendedName>
</protein>
<keyword evidence="5" id="KW-1185">Reference proteome</keyword>
<reference evidence="4" key="1">
    <citation type="journal article" date="2022" name="Int. J. Mol. Sci.">
        <title>Draft Genome of Tanacetum Coccineum: Genomic Comparison of Closely Related Tanacetum-Family Plants.</title>
        <authorList>
            <person name="Yamashiro T."/>
            <person name="Shiraishi A."/>
            <person name="Nakayama K."/>
            <person name="Satake H."/>
        </authorList>
    </citation>
    <scope>NUCLEOTIDE SEQUENCE</scope>
</reference>
<feature type="compositionally biased region" description="Low complexity" evidence="2">
    <location>
        <begin position="909"/>
        <end position="918"/>
    </location>
</feature>
<evidence type="ECO:0000313" key="4">
    <source>
        <dbReference type="EMBL" id="GJT88324.1"/>
    </source>
</evidence>
<proteinExistence type="predicted"/>
<dbReference type="EMBL" id="BQNB010019720">
    <property type="protein sequence ID" value="GJT88324.1"/>
    <property type="molecule type" value="Genomic_DNA"/>
</dbReference>
<accession>A0ABQ5HLD6</accession>
<dbReference type="InterPro" id="IPR054722">
    <property type="entry name" value="PolX-like_BBD"/>
</dbReference>
<feature type="coiled-coil region" evidence="1">
    <location>
        <begin position="863"/>
        <end position="893"/>
    </location>
</feature>
<dbReference type="Proteomes" id="UP001151760">
    <property type="component" value="Unassembled WGS sequence"/>
</dbReference>
<reference evidence="4" key="2">
    <citation type="submission" date="2022-01" db="EMBL/GenBank/DDBJ databases">
        <authorList>
            <person name="Yamashiro T."/>
            <person name="Shiraishi A."/>
            <person name="Satake H."/>
            <person name="Nakayama K."/>
        </authorList>
    </citation>
    <scope>NUCLEOTIDE SEQUENCE</scope>
</reference>
<comment type="caution">
    <text evidence="4">The sequence shown here is derived from an EMBL/GenBank/DDBJ whole genome shotgun (WGS) entry which is preliminary data.</text>
</comment>
<feature type="region of interest" description="Disordered" evidence="2">
    <location>
        <begin position="909"/>
        <end position="933"/>
    </location>
</feature>
<evidence type="ECO:0000256" key="1">
    <source>
        <dbReference type="SAM" id="Coils"/>
    </source>
</evidence>
<sequence length="1285" mass="144181">MSSVGKFVHDSNKAPDPPPHPHTFSSNQCHCFHCKDVFEDGEFFQRCTCMRCGSGLSKGLCLICASRYGNNPNPNSLNDSLNISKIVSQSPPLIDHHCCYKCEEPLDGFFCQQCTCKSCGIGAHYGYNCPPKVLIISNPEPCNNQTIDELLQTLPSFDPTCYSGEENLLPYVSKPNFVDDSPNVFNPPPQPPTYSCKFCGNNAHYGYDCPPQVPFIYNLKPCYNQDFNFPQTPLNFQQQYLCCENCGGPHETFQCHPMNQNYYEPNPYYDSNSFGFDKVQPPQYPFIHHPPQETSMEMLQARENLMISIETFLKKFNRISFRETPKNRPAFYFDDDDDEESSIPVRDIISELPLCVAIIPDLPIMDSLIMEDEHLDTIPKKEESSVENLVPIPTCVDIVWKLLVHQNCELSQGGSPAGIHGLFSGWYYGLASRKVTLGVSLAWAKGVTTWTLVRYRTSYGRLLGNLLEDKEVRRGGYVSGVDSRGSFGVLWEWADCPRIRFLCIKISDGLVKGYDRFKCLLTSIEIHGAVYPLRIANQEILRSSLCWSQVSLIMKDQAGVEVSALMICHFARECRTKGNQDSRRRDAWNSGNKDGRRSGKQEDSKALVTIDGEGVDWTSHSEEEEDYALMACKAQAQARGLLQLEEGMLYPTHEGVETHESLPEPTVNEPKVVNQPKVWSDAPIIEEYELDSEDEHVNTAEVNAVSAVGRKGKLLLSPRQVVIGDKKDITSKISPNTIVDQDYPHRTLKHKGIVGSGCSRHMTGNKAYLAEYQDFNGGHVAFGGNSKGYITGYVTRRGNKVLFTDSDVLFDESAQDYFVLPIWSSYSSTVKRSTEKDAGEAPTKHPDLKTDENPVDKEDQVFLDELERLKRQEKDANDAAEALKKEFAQETKDLLLQARAAKTSSTNIVNTTSTPVSTDSPCDGLSFSDPTNPDQDDSKINFNFCRTFINMLATDGIFTNIIYDDEGAECSKEESDLMFLSFAFKISEALKDESWVDAMQDELHEEGIDYDEVFAPVGSRIESIRIFLALCLYMGFISSIMDCGTEKVPSFMSKLMRRVRFQYELYGRAHCLFLDYKVIQKEDWYLYKSGESVLVLECPHLTGKPTQIVIMLEQILTGNPQQEGKHFLGKVTSLFASMLVQSTADEGATSERPSDPQPTPSPPYPKVSGRNHGGQKMDVNAEKEVTKLCSKLSTEDVVSTDKDKRIVLTSETLSLAIKGRSECHVNNVRQVPEGFLRANVEQKRVNEDHHGKEHSGSGAVGRMCALLRIVCPWRGVLLLSEVLRG</sequence>
<evidence type="ECO:0000259" key="3">
    <source>
        <dbReference type="Pfam" id="PF22936"/>
    </source>
</evidence>
<feature type="domain" description="Retrovirus-related Pol polyprotein from transposon TNT 1-94-like beta-barrel" evidence="3">
    <location>
        <begin position="753"/>
        <end position="792"/>
    </location>
</feature>